<protein>
    <submittedName>
        <fullName evidence="8">ABC transporter ATP-binding protein</fullName>
    </submittedName>
</protein>
<evidence type="ECO:0000256" key="6">
    <source>
        <dbReference type="ARBA" id="ARBA00023251"/>
    </source>
</evidence>
<dbReference type="PANTHER" id="PTHR42711">
    <property type="entry name" value="ABC TRANSPORTER ATP-BINDING PROTEIN"/>
    <property type="match status" value="1"/>
</dbReference>
<evidence type="ECO:0000259" key="7">
    <source>
        <dbReference type="PROSITE" id="PS50893"/>
    </source>
</evidence>
<dbReference type="PROSITE" id="PS50893">
    <property type="entry name" value="ABC_TRANSPORTER_2"/>
    <property type="match status" value="1"/>
</dbReference>
<accession>A0ABR6U745</accession>
<keyword evidence="5 8" id="KW-0067">ATP-binding</keyword>
<keyword evidence="4" id="KW-0547">Nucleotide-binding</keyword>
<evidence type="ECO:0000256" key="1">
    <source>
        <dbReference type="ARBA" id="ARBA00004202"/>
    </source>
</evidence>
<dbReference type="InterPro" id="IPR027417">
    <property type="entry name" value="P-loop_NTPase"/>
</dbReference>
<proteinExistence type="inferred from homology"/>
<evidence type="ECO:0000313" key="9">
    <source>
        <dbReference type="Proteomes" id="UP000604001"/>
    </source>
</evidence>
<sequence>MISARGLRKSFGDFEAVRGIDVDVRRGEAFGFLGPNGAGKSSTMRMVAAVSPVSGGELRILGMDPAVDGPAIRSRLGVCPQEDTLDTELNVRDNLYIYGRYFGMPKKEVRERVDELLEFVQLTDKADAKVEDLSGGMKRRLTIARSLVNRPDLLLLDEPTTGLDPQARHVLWDRLFRLKQAGVTLVITTHYMDEAEQLCDRLVVMDKGRIAAEGSPLDLIREHSTREVAELRFGVAAEGGSHEAVAEKVADLGERVEVLPDRLLVYSADGEEVVAKTLERGLRPVATLVRRSTLEDVFLRLTGRTLVD</sequence>
<comment type="similarity">
    <text evidence="2">Belongs to the ABC transporter superfamily.</text>
</comment>
<dbReference type="Gene3D" id="3.40.50.300">
    <property type="entry name" value="P-loop containing nucleotide triphosphate hydrolases"/>
    <property type="match status" value="1"/>
</dbReference>
<dbReference type="InterPro" id="IPR003593">
    <property type="entry name" value="AAA+_ATPase"/>
</dbReference>
<dbReference type="PROSITE" id="PS00211">
    <property type="entry name" value="ABC_TRANSPORTER_1"/>
    <property type="match status" value="1"/>
</dbReference>
<evidence type="ECO:0000256" key="5">
    <source>
        <dbReference type="ARBA" id="ARBA00022840"/>
    </source>
</evidence>
<dbReference type="SUPFAM" id="SSF52540">
    <property type="entry name" value="P-loop containing nucleoside triphosphate hydrolases"/>
    <property type="match status" value="1"/>
</dbReference>
<dbReference type="PANTHER" id="PTHR42711:SF5">
    <property type="entry name" value="ABC TRANSPORTER ATP-BINDING PROTEIN NATA"/>
    <property type="match status" value="1"/>
</dbReference>
<dbReference type="GO" id="GO:0005524">
    <property type="term" value="F:ATP binding"/>
    <property type="evidence" value="ECO:0007669"/>
    <property type="project" value="UniProtKB-KW"/>
</dbReference>
<dbReference type="InterPro" id="IPR017871">
    <property type="entry name" value="ABC_transporter-like_CS"/>
</dbReference>
<name>A0ABR6U745_9ACTN</name>
<comment type="caution">
    <text evidence="8">The sequence shown here is derived from an EMBL/GenBank/DDBJ whole genome shotgun (WGS) entry which is preliminary data.</text>
</comment>
<keyword evidence="6" id="KW-0046">Antibiotic resistance</keyword>
<keyword evidence="3" id="KW-0813">Transport</keyword>
<evidence type="ECO:0000256" key="2">
    <source>
        <dbReference type="ARBA" id="ARBA00005417"/>
    </source>
</evidence>
<dbReference type="InterPro" id="IPR003439">
    <property type="entry name" value="ABC_transporter-like_ATP-bd"/>
</dbReference>
<dbReference type="SMART" id="SM00382">
    <property type="entry name" value="AAA"/>
    <property type="match status" value="1"/>
</dbReference>
<evidence type="ECO:0000313" key="8">
    <source>
        <dbReference type="EMBL" id="MBC2959933.1"/>
    </source>
</evidence>
<evidence type="ECO:0000256" key="4">
    <source>
        <dbReference type="ARBA" id="ARBA00022741"/>
    </source>
</evidence>
<dbReference type="Pfam" id="PF00005">
    <property type="entry name" value="ABC_tran"/>
    <property type="match status" value="1"/>
</dbReference>
<keyword evidence="9" id="KW-1185">Reference proteome</keyword>
<reference evidence="8 9" key="1">
    <citation type="submission" date="2020-08" db="EMBL/GenBank/DDBJ databases">
        <title>novel species in genus Nocardioides.</title>
        <authorList>
            <person name="Zhang G."/>
        </authorList>
    </citation>
    <scope>NUCLEOTIDE SEQUENCE [LARGE SCALE GENOMIC DNA]</scope>
    <source>
        <strain evidence="8 9">SC8A-24</strain>
    </source>
</reference>
<organism evidence="8 9">
    <name type="scientific">Nocardioides deserti</name>
    <dbReference type="NCBI Taxonomy" id="1588644"/>
    <lineage>
        <taxon>Bacteria</taxon>
        <taxon>Bacillati</taxon>
        <taxon>Actinomycetota</taxon>
        <taxon>Actinomycetes</taxon>
        <taxon>Propionibacteriales</taxon>
        <taxon>Nocardioidaceae</taxon>
        <taxon>Nocardioides</taxon>
    </lineage>
</organism>
<gene>
    <name evidence="8" type="ORF">H7344_06465</name>
</gene>
<dbReference type="Proteomes" id="UP000604001">
    <property type="component" value="Unassembled WGS sequence"/>
</dbReference>
<comment type="subcellular location">
    <subcellularLocation>
        <location evidence="1">Cell membrane</location>
        <topology evidence="1">Peripheral membrane protein</topology>
    </subcellularLocation>
</comment>
<feature type="domain" description="ABC transporter" evidence="7">
    <location>
        <begin position="2"/>
        <end position="232"/>
    </location>
</feature>
<dbReference type="EMBL" id="JACMYC010000003">
    <property type="protein sequence ID" value="MBC2959933.1"/>
    <property type="molecule type" value="Genomic_DNA"/>
</dbReference>
<evidence type="ECO:0000256" key="3">
    <source>
        <dbReference type="ARBA" id="ARBA00022448"/>
    </source>
</evidence>
<dbReference type="RefSeq" id="WP_186345459.1">
    <property type="nucleotide sequence ID" value="NZ_BMMR01000003.1"/>
</dbReference>
<dbReference type="InterPro" id="IPR050763">
    <property type="entry name" value="ABC_transporter_ATP-binding"/>
</dbReference>